<evidence type="ECO:0000256" key="10">
    <source>
        <dbReference type="ARBA" id="ARBA00023170"/>
    </source>
</evidence>
<keyword evidence="4 13" id="KW-1003">Cell membrane</keyword>
<sequence length="298" mass="34119">MIFKVIKGAIFLLLTGLGTVGNISVFMNYMCIFFWDTEKKPLHFILIHLAFTNIIILLSKGMRVTIAAFHLRNFLGDTGCKILIYLERVARGLSMFTSSLLTVVQAITISPRASALGRLKPRSLWNILPLFLVFWTLNSLISMNLLYSITNSSMNISQISESNDYCYFLPGSPVIRWIFLTLMALRDTLSQGLMGWSSAYMVFLLHKHHKNVLYMQSSKFLFQTDPEIRAAQSILLLMLCFVFFYWADCYMSSYSAPVLENNIIILNIRPSVAIGYAVLSPFVLIHRDRHMAKCWHTQ</sequence>
<accession>I7CE00</accession>
<keyword evidence="6 13" id="KW-0812">Transmembrane</keyword>
<dbReference type="PANTHER" id="PTHR24062">
    <property type="entry name" value="VOMERONASAL TYPE-1 RECEPTOR"/>
    <property type="match status" value="1"/>
</dbReference>
<evidence type="ECO:0000259" key="14">
    <source>
        <dbReference type="PROSITE" id="PS50262"/>
    </source>
</evidence>
<keyword evidence="7 13" id="KW-1133">Transmembrane helix</keyword>
<dbReference type="GO" id="GO:0016503">
    <property type="term" value="F:pheromone receptor activity"/>
    <property type="evidence" value="ECO:0007669"/>
    <property type="project" value="InterPro"/>
</dbReference>
<evidence type="ECO:0000256" key="12">
    <source>
        <dbReference type="ARBA" id="ARBA00023224"/>
    </source>
</evidence>
<feature type="transmembrane region" description="Helical" evidence="13">
    <location>
        <begin position="41"/>
        <end position="59"/>
    </location>
</feature>
<evidence type="ECO:0000256" key="9">
    <source>
        <dbReference type="ARBA" id="ARBA00023136"/>
    </source>
</evidence>
<keyword evidence="12 13" id="KW-0807">Transducer</keyword>
<dbReference type="InterPro" id="IPR017452">
    <property type="entry name" value="GPCR_Rhodpsn_7TM"/>
</dbReference>
<feature type="transmembrane region" description="Helical" evidence="13">
    <location>
        <begin position="267"/>
        <end position="285"/>
    </location>
</feature>
<evidence type="ECO:0000256" key="2">
    <source>
        <dbReference type="ARBA" id="ARBA00004651"/>
    </source>
</evidence>
<feature type="transmembrane region" description="Helical" evidence="13">
    <location>
        <begin position="89"/>
        <end position="107"/>
    </location>
</feature>
<dbReference type="Pfam" id="PF03402">
    <property type="entry name" value="V1R"/>
    <property type="match status" value="1"/>
</dbReference>
<feature type="transmembrane region" description="Helical" evidence="13">
    <location>
        <begin position="228"/>
        <end position="247"/>
    </location>
</feature>
<evidence type="ECO:0000256" key="13">
    <source>
        <dbReference type="RuleBase" id="RU364061"/>
    </source>
</evidence>
<feature type="transmembrane region" description="Helical" evidence="13">
    <location>
        <begin position="12"/>
        <end position="35"/>
    </location>
</feature>
<dbReference type="PROSITE" id="PS50262">
    <property type="entry name" value="G_PROTEIN_RECEP_F1_2"/>
    <property type="match status" value="1"/>
</dbReference>
<feature type="domain" description="G-protein coupled receptors family 1 profile" evidence="14">
    <location>
        <begin position="21"/>
        <end position="284"/>
    </location>
</feature>
<proteinExistence type="inferred from homology"/>
<dbReference type="EMBL" id="JX275722">
    <property type="protein sequence ID" value="AFO66725.1"/>
    <property type="molecule type" value="Genomic_DNA"/>
</dbReference>
<dbReference type="FunFam" id="1.20.1070.10:FF:000033">
    <property type="entry name" value="Vomeronasal type-1 receptor"/>
    <property type="match status" value="1"/>
</dbReference>
<organism evidence="15">
    <name type="scientific">Microcebus mamiratra</name>
    <name type="common">Claire's mouse lemur</name>
    <dbReference type="NCBI Taxonomy" id="415757"/>
    <lineage>
        <taxon>Eukaryota</taxon>
        <taxon>Metazoa</taxon>
        <taxon>Chordata</taxon>
        <taxon>Craniata</taxon>
        <taxon>Vertebrata</taxon>
        <taxon>Euteleostomi</taxon>
        <taxon>Mammalia</taxon>
        <taxon>Eutheria</taxon>
        <taxon>Euarchontoglires</taxon>
        <taxon>Primates</taxon>
        <taxon>Strepsirrhini</taxon>
        <taxon>Lemuriformes</taxon>
        <taxon>Cheirogaleidae</taxon>
        <taxon>Microcebus</taxon>
    </lineage>
</organism>
<dbReference type="GO" id="GO:0007606">
    <property type="term" value="P:sensory perception of chemical stimulus"/>
    <property type="evidence" value="ECO:0007669"/>
    <property type="project" value="UniProtKB-ARBA"/>
</dbReference>
<keyword evidence="8 13" id="KW-0297">G-protein coupled receptor</keyword>
<name>I7CE00_MICMM</name>
<dbReference type="GO" id="GO:0005886">
    <property type="term" value="C:plasma membrane"/>
    <property type="evidence" value="ECO:0007669"/>
    <property type="project" value="UniProtKB-SubCell"/>
</dbReference>
<dbReference type="PRINTS" id="PR01534">
    <property type="entry name" value="VOMERONASL1R"/>
</dbReference>
<comment type="subcellular location">
    <subcellularLocation>
        <location evidence="2 13">Cell membrane</location>
        <topology evidence="2 13">Multi-pass membrane protein</topology>
    </subcellularLocation>
</comment>
<evidence type="ECO:0000256" key="7">
    <source>
        <dbReference type="ARBA" id="ARBA00022989"/>
    </source>
</evidence>
<dbReference type="AlphaFoldDB" id="I7CE00"/>
<evidence type="ECO:0000256" key="4">
    <source>
        <dbReference type="ARBA" id="ARBA00022475"/>
    </source>
</evidence>
<evidence type="ECO:0000313" key="15">
    <source>
        <dbReference type="EMBL" id="AFO66725.1"/>
    </source>
</evidence>
<keyword evidence="9 13" id="KW-0472">Membrane</keyword>
<protein>
    <recommendedName>
        <fullName evidence="13">Vomeronasal type-1 receptor</fullName>
    </recommendedName>
</protein>
<evidence type="ECO:0000256" key="11">
    <source>
        <dbReference type="ARBA" id="ARBA00023180"/>
    </source>
</evidence>
<keyword evidence="5 13" id="KW-0589">Pheromone response</keyword>
<dbReference type="Gene3D" id="1.20.1070.10">
    <property type="entry name" value="Rhodopsin 7-helix transmembrane proteins"/>
    <property type="match status" value="1"/>
</dbReference>
<dbReference type="GO" id="GO:0019236">
    <property type="term" value="P:response to pheromone"/>
    <property type="evidence" value="ECO:0007669"/>
    <property type="project" value="UniProtKB-KW"/>
</dbReference>
<dbReference type="InterPro" id="IPR004072">
    <property type="entry name" value="Vmron_rcpt_1"/>
</dbReference>
<dbReference type="SUPFAM" id="SSF81321">
    <property type="entry name" value="Family A G protein-coupled receptor-like"/>
    <property type="match status" value="1"/>
</dbReference>
<evidence type="ECO:0000256" key="1">
    <source>
        <dbReference type="ARBA" id="ARBA00003878"/>
    </source>
</evidence>
<keyword evidence="11" id="KW-0325">Glycoprotein</keyword>
<evidence type="ECO:0000256" key="3">
    <source>
        <dbReference type="ARBA" id="ARBA00010663"/>
    </source>
</evidence>
<evidence type="ECO:0000256" key="5">
    <source>
        <dbReference type="ARBA" id="ARBA00022507"/>
    </source>
</evidence>
<reference evidence="15" key="1">
    <citation type="journal article" date="2012" name="Mol. Biol. Evol.">
        <title>Pervasive and Ongoing Positive Selection in the Vomeronasal-1 Receptor (V1R) Repertoire of Mouse Lemurs.</title>
        <authorList>
            <person name="Hohenbrink P."/>
            <person name="Radespiel U."/>
            <person name="Mundy N.I."/>
        </authorList>
    </citation>
    <scope>NUCLEOTIDE SEQUENCE</scope>
</reference>
<keyword evidence="10 13" id="KW-0675">Receptor</keyword>
<evidence type="ECO:0000256" key="8">
    <source>
        <dbReference type="ARBA" id="ARBA00023040"/>
    </source>
</evidence>
<evidence type="ECO:0000256" key="6">
    <source>
        <dbReference type="ARBA" id="ARBA00022692"/>
    </source>
</evidence>
<comment type="function">
    <text evidence="1">Putative pheromone receptor.</text>
</comment>
<comment type="similarity">
    <text evidence="3 13">Belongs to the G-protein coupled receptor 1 family.</text>
</comment>
<feature type="transmembrane region" description="Helical" evidence="13">
    <location>
        <begin position="127"/>
        <end position="147"/>
    </location>
</feature>